<reference evidence="2" key="1">
    <citation type="submission" date="2008-08" db="EMBL/GenBank/DDBJ databases">
        <title>Complete sequence of Vibrio fischeri strain MJ11.</title>
        <authorList>
            <person name="Mandel M.J."/>
            <person name="Stabb E.V."/>
            <person name="Ruby E.G."/>
            <person name="Ferriera S."/>
            <person name="Johnson J."/>
            <person name="Kravitz S."/>
            <person name="Beeson K."/>
            <person name="Sutton G."/>
            <person name="Rogers Y.-H."/>
            <person name="Friedman R."/>
            <person name="Frazier M."/>
            <person name="Venter J.C."/>
        </authorList>
    </citation>
    <scope>NUCLEOTIDE SEQUENCE [LARGE SCALE GENOMIC DNA]</scope>
    <source>
        <strain evidence="2">MJ11</strain>
    </source>
</reference>
<dbReference type="Proteomes" id="UP000001857">
    <property type="component" value="Chromosome II"/>
</dbReference>
<gene>
    <name evidence="1" type="ordered locus">VFMJ11_A0589</name>
</gene>
<dbReference type="HOGENOM" id="CLU_2903091_0_0_6"/>
<dbReference type="KEGG" id="vfm:VFMJ11_A0589"/>
<evidence type="ECO:0000313" key="1">
    <source>
        <dbReference type="EMBL" id="ACH63503.1"/>
    </source>
</evidence>
<dbReference type="AlphaFoldDB" id="B5ETX0"/>
<sequence length="62" mass="7396">MGIIGKKSHSYVKQSKYVFMQKNTVDNEYETSNLHKKGINNEKNNRNNCCRFCIISWNRLRI</sequence>
<reference evidence="1 2" key="2">
    <citation type="journal article" date="2009" name="Nature">
        <title>A single regulatory gene is sufficient to alter bacterial host range.</title>
        <authorList>
            <person name="Mandel M.J."/>
            <person name="Wollenberg M.S."/>
            <person name="Stabb E.V."/>
            <person name="Visick K.L."/>
            <person name="Ruby E.G."/>
        </authorList>
    </citation>
    <scope>NUCLEOTIDE SEQUENCE [LARGE SCALE GENOMIC DNA]</scope>
    <source>
        <strain evidence="1 2">MJ11</strain>
    </source>
</reference>
<dbReference type="EMBL" id="CP001133">
    <property type="protein sequence ID" value="ACH63503.1"/>
    <property type="molecule type" value="Genomic_DNA"/>
</dbReference>
<organism evidence="1 2">
    <name type="scientific">Aliivibrio fischeri (strain MJ11)</name>
    <name type="common">Vibrio fischeri</name>
    <dbReference type="NCBI Taxonomy" id="388396"/>
    <lineage>
        <taxon>Bacteria</taxon>
        <taxon>Pseudomonadati</taxon>
        <taxon>Pseudomonadota</taxon>
        <taxon>Gammaproteobacteria</taxon>
        <taxon>Vibrionales</taxon>
        <taxon>Vibrionaceae</taxon>
        <taxon>Aliivibrio</taxon>
    </lineage>
</organism>
<proteinExistence type="predicted"/>
<accession>B5ETX0</accession>
<protein>
    <submittedName>
        <fullName evidence="1">Uncharacterized protein</fullName>
    </submittedName>
</protein>
<name>B5ETX0_ALIFM</name>
<evidence type="ECO:0000313" key="2">
    <source>
        <dbReference type="Proteomes" id="UP000001857"/>
    </source>
</evidence>